<reference evidence="2 3" key="1">
    <citation type="submission" date="2015-07" db="EMBL/GenBank/DDBJ databases">
        <title>Complete genome sequence of Mycobacterium goodii X7B, a facultative thermophilic biodesulfurizing bacterium.</title>
        <authorList>
            <person name="Yu B."/>
            <person name="Li F."/>
            <person name="Xu P."/>
        </authorList>
    </citation>
    <scope>NUCLEOTIDE SEQUENCE [LARGE SCALE GENOMIC DNA]</scope>
    <source>
        <strain evidence="2 3">X7B</strain>
    </source>
</reference>
<dbReference type="AlphaFoldDB" id="A0A0K0XDJ3"/>
<dbReference type="OrthoDB" id="4764072at2"/>
<sequence>MKPRTSPTWTATLDRLTALPRGEQYAALTELRARLQRTETEAWNTTFGPDSLYNAWTRLPFVESIYVHNRSAIADALDGRTDWRVVEIGGGNGALWQGLLESLPPGTFTLIDPNPDAHQAVQKRLPAGVDFRSVVAPVASAAIPTADVVVCSLTLHHHAGENAAQRAAYALGGDGKVEILRRVVEALRPRSGIGVLNEADCYNDIALPPGDETLVDHFLDVYVRRAARAVAQAIDSAPTEFALTEAWEAILRHWCLEQVDYAFVGREERDVYELDVASWERLLREAGADDITHRYTDAWNLFVQYLFR</sequence>
<dbReference type="STRING" id="134601.AFA91_30285"/>
<dbReference type="Proteomes" id="UP000062255">
    <property type="component" value="Chromosome"/>
</dbReference>
<evidence type="ECO:0000259" key="1">
    <source>
        <dbReference type="Pfam" id="PF08242"/>
    </source>
</evidence>
<dbReference type="InterPro" id="IPR013217">
    <property type="entry name" value="Methyltransf_12"/>
</dbReference>
<dbReference type="Pfam" id="PF08242">
    <property type="entry name" value="Methyltransf_12"/>
    <property type="match status" value="1"/>
</dbReference>
<dbReference type="PATRIC" id="fig|134601.6.peg.6262"/>
<proteinExistence type="predicted"/>
<evidence type="ECO:0000313" key="3">
    <source>
        <dbReference type="Proteomes" id="UP000062255"/>
    </source>
</evidence>
<dbReference type="InterPro" id="IPR029063">
    <property type="entry name" value="SAM-dependent_MTases_sf"/>
</dbReference>
<gene>
    <name evidence="2" type="ORF">AFA91_30285</name>
</gene>
<organism evidence="2 3">
    <name type="scientific">Mycolicibacterium goodii</name>
    <name type="common">Mycobacterium goodii</name>
    <dbReference type="NCBI Taxonomy" id="134601"/>
    <lineage>
        <taxon>Bacteria</taxon>
        <taxon>Bacillati</taxon>
        <taxon>Actinomycetota</taxon>
        <taxon>Actinomycetes</taxon>
        <taxon>Mycobacteriales</taxon>
        <taxon>Mycobacteriaceae</taxon>
        <taxon>Mycolicibacterium</taxon>
    </lineage>
</organism>
<protein>
    <recommendedName>
        <fullName evidence="1">Methyltransferase type 12 domain-containing protein</fullName>
    </recommendedName>
</protein>
<dbReference type="EMBL" id="CP012150">
    <property type="protein sequence ID" value="AKS35489.1"/>
    <property type="molecule type" value="Genomic_DNA"/>
</dbReference>
<feature type="domain" description="Methyltransferase type 12" evidence="1">
    <location>
        <begin position="86"/>
        <end position="174"/>
    </location>
</feature>
<dbReference type="KEGG" id="mgo:AFA91_30285"/>
<name>A0A0K0XDJ3_MYCGD</name>
<accession>A0A0K0XDJ3</accession>
<dbReference type="SUPFAM" id="SSF53335">
    <property type="entry name" value="S-adenosyl-L-methionine-dependent methyltransferases"/>
    <property type="match status" value="1"/>
</dbReference>
<dbReference type="CDD" id="cd02440">
    <property type="entry name" value="AdoMet_MTases"/>
    <property type="match status" value="1"/>
</dbReference>
<evidence type="ECO:0000313" key="2">
    <source>
        <dbReference type="EMBL" id="AKS35489.1"/>
    </source>
</evidence>
<dbReference type="Gene3D" id="3.40.50.150">
    <property type="entry name" value="Vaccinia Virus protein VP39"/>
    <property type="match status" value="1"/>
</dbReference>